<dbReference type="Pfam" id="PF09084">
    <property type="entry name" value="NMT1"/>
    <property type="match status" value="1"/>
</dbReference>
<dbReference type="PANTHER" id="PTHR30024:SF46">
    <property type="entry name" value="ABC TRANSPORTER, SUBSTRATE-BINDING LIPOPROTEIN"/>
    <property type="match status" value="1"/>
</dbReference>
<dbReference type="EMBL" id="DVNZ01000037">
    <property type="protein sequence ID" value="HIU93740.1"/>
    <property type="molecule type" value="Genomic_DNA"/>
</dbReference>
<protein>
    <submittedName>
        <fullName evidence="3">ABC transporter substrate-binding protein</fullName>
    </submittedName>
</protein>
<accession>A0A9D1N2M7</accession>
<dbReference type="AlphaFoldDB" id="A0A9D1N2M7"/>
<dbReference type="PIRSF" id="PIRSF027386">
    <property type="entry name" value="UCP027386_ABC_sbc_TM0202"/>
    <property type="match status" value="1"/>
</dbReference>
<comment type="caution">
    <text evidence="3">The sequence shown here is derived from an EMBL/GenBank/DDBJ whole genome shotgun (WGS) entry which is preliminary data.</text>
</comment>
<evidence type="ECO:0000256" key="1">
    <source>
        <dbReference type="SAM" id="SignalP"/>
    </source>
</evidence>
<evidence type="ECO:0000313" key="3">
    <source>
        <dbReference type="EMBL" id="HIU93740.1"/>
    </source>
</evidence>
<feature type="domain" description="SsuA/THI5-like" evidence="2">
    <location>
        <begin position="99"/>
        <end position="242"/>
    </location>
</feature>
<dbReference type="PROSITE" id="PS51257">
    <property type="entry name" value="PROKAR_LIPOPROTEIN"/>
    <property type="match status" value="1"/>
</dbReference>
<evidence type="ECO:0000259" key="2">
    <source>
        <dbReference type="Pfam" id="PF09084"/>
    </source>
</evidence>
<dbReference type="InterPro" id="IPR015168">
    <property type="entry name" value="SsuA/THI5"/>
</dbReference>
<dbReference type="Proteomes" id="UP000824128">
    <property type="component" value="Unassembled WGS sequence"/>
</dbReference>
<feature type="signal peptide" evidence="1">
    <location>
        <begin position="1"/>
        <end position="26"/>
    </location>
</feature>
<sequence>MGRILAVLLAALLALLSAGCTQQQSAPVVLNVAALKGPTGMGLAYVMSEQADAYHIELFDAPDVVTGKFINGEIDIAAVPVNLAATLYNKTDGEAVMIAINTLGVLYVLENGDSVQSIADLAGRKLYATGQGSTPEYVLDYLLEQNGLSGQVEVEYLAEHATLAAMVASGEAELAMLPEPNVSSVLVKSETARIALDLTAEWDAVCDTALLQGCYIVRRSVLEQEPEAVKAFVEAAADSAARVVGEEGAAALVAELGIVGSEAIAARAIPNCNIVCITGEQMRQAASAMLQVLYDADPTSVGGALPDDALYASLD</sequence>
<proteinExistence type="predicted"/>
<gene>
    <name evidence="3" type="ORF">IAD24_01145</name>
</gene>
<organism evidence="3 4">
    <name type="scientific">Candidatus Aphodomorpha intestinavium</name>
    <dbReference type="NCBI Taxonomy" id="2840672"/>
    <lineage>
        <taxon>Bacteria</taxon>
        <taxon>Bacillati</taxon>
        <taxon>Bacillota</taxon>
        <taxon>Clostridia</taxon>
        <taxon>Eubacteriales</taxon>
        <taxon>Candidatus Aphodomorpha</taxon>
    </lineage>
</organism>
<feature type="chain" id="PRO_5039022049" evidence="1">
    <location>
        <begin position="27"/>
        <end position="315"/>
    </location>
</feature>
<dbReference type="Gene3D" id="3.40.190.10">
    <property type="entry name" value="Periplasmic binding protein-like II"/>
    <property type="match status" value="2"/>
</dbReference>
<reference evidence="3" key="2">
    <citation type="journal article" date="2021" name="PeerJ">
        <title>Extensive microbial diversity within the chicken gut microbiome revealed by metagenomics and culture.</title>
        <authorList>
            <person name="Gilroy R."/>
            <person name="Ravi A."/>
            <person name="Getino M."/>
            <person name="Pursley I."/>
            <person name="Horton D.L."/>
            <person name="Alikhan N.F."/>
            <person name="Baker D."/>
            <person name="Gharbi K."/>
            <person name="Hall N."/>
            <person name="Watson M."/>
            <person name="Adriaenssens E.M."/>
            <person name="Foster-Nyarko E."/>
            <person name="Jarju S."/>
            <person name="Secka A."/>
            <person name="Antonio M."/>
            <person name="Oren A."/>
            <person name="Chaudhuri R.R."/>
            <person name="La Ragione R."/>
            <person name="Hildebrand F."/>
            <person name="Pallen M.J."/>
        </authorList>
    </citation>
    <scope>NUCLEOTIDE SEQUENCE</scope>
    <source>
        <strain evidence="3">ChiGjej2B2-16831</strain>
    </source>
</reference>
<keyword evidence="1" id="KW-0732">Signal</keyword>
<reference evidence="3" key="1">
    <citation type="submission" date="2020-10" db="EMBL/GenBank/DDBJ databases">
        <authorList>
            <person name="Gilroy R."/>
        </authorList>
    </citation>
    <scope>NUCLEOTIDE SEQUENCE</scope>
    <source>
        <strain evidence="3">ChiGjej2B2-16831</strain>
    </source>
</reference>
<dbReference type="SUPFAM" id="SSF53850">
    <property type="entry name" value="Periplasmic binding protein-like II"/>
    <property type="match status" value="1"/>
</dbReference>
<name>A0A9D1N2M7_9FIRM</name>
<dbReference type="PANTHER" id="PTHR30024">
    <property type="entry name" value="ALIPHATIC SULFONATES-BINDING PROTEIN-RELATED"/>
    <property type="match status" value="1"/>
</dbReference>
<dbReference type="InterPro" id="IPR027024">
    <property type="entry name" value="UCP027386_ABC_sbc_TM0202"/>
</dbReference>
<evidence type="ECO:0000313" key="4">
    <source>
        <dbReference type="Proteomes" id="UP000824128"/>
    </source>
</evidence>